<evidence type="ECO:0000313" key="7">
    <source>
        <dbReference type="Proteomes" id="UP000000657"/>
    </source>
</evidence>
<dbReference type="PROSITE" id="PS51000">
    <property type="entry name" value="HTH_DEOR_2"/>
    <property type="match status" value="1"/>
</dbReference>
<dbReference type="PROSITE" id="PS52050">
    <property type="entry name" value="WYL"/>
    <property type="match status" value="1"/>
</dbReference>
<dbReference type="InterPro" id="IPR026881">
    <property type="entry name" value="WYL_dom"/>
</dbReference>
<dbReference type="InterPro" id="IPR036388">
    <property type="entry name" value="WH-like_DNA-bd_sf"/>
</dbReference>
<feature type="region of interest" description="Disordered" evidence="4">
    <location>
        <begin position="353"/>
        <end position="374"/>
    </location>
</feature>
<keyword evidence="7" id="KW-1185">Reference proteome</keyword>
<evidence type="ECO:0000256" key="2">
    <source>
        <dbReference type="ARBA" id="ARBA00023125"/>
    </source>
</evidence>
<dbReference type="InterPro" id="IPR018356">
    <property type="entry name" value="Tscrpt_reg_HTH_DeoR_CS"/>
</dbReference>
<dbReference type="eggNOG" id="COG2378">
    <property type="taxonomic scope" value="Bacteria"/>
</dbReference>
<dbReference type="HOGENOM" id="CLU_041141_5_0_11"/>
<dbReference type="PANTHER" id="PTHR34580:SF1">
    <property type="entry name" value="PROTEIN PAFC"/>
    <property type="match status" value="1"/>
</dbReference>
<feature type="domain" description="HTH deoR-type" evidence="5">
    <location>
        <begin position="2"/>
        <end position="60"/>
    </location>
</feature>
<dbReference type="InterPro" id="IPR001034">
    <property type="entry name" value="DeoR_HTH"/>
</dbReference>
<protein>
    <submittedName>
        <fullName evidence="6">DeoR family transcriptional regulator</fullName>
    </submittedName>
</protein>
<dbReference type="SUPFAM" id="SSF46785">
    <property type="entry name" value="Winged helix' DNA-binding domain"/>
    <property type="match status" value="1"/>
</dbReference>
<keyword evidence="1" id="KW-0805">Transcription regulation</keyword>
<dbReference type="Pfam" id="PF13280">
    <property type="entry name" value="WYL"/>
    <property type="match status" value="1"/>
</dbReference>
<dbReference type="InterPro" id="IPR051534">
    <property type="entry name" value="CBASS_pafABC_assoc_protein"/>
</dbReference>
<dbReference type="RefSeq" id="WP_011606640.1">
    <property type="nucleotide sequence ID" value="NC_008278.1"/>
</dbReference>
<dbReference type="Pfam" id="PF08279">
    <property type="entry name" value="HTH_11"/>
    <property type="match status" value="1"/>
</dbReference>
<dbReference type="GO" id="GO:0003700">
    <property type="term" value="F:DNA-binding transcription factor activity"/>
    <property type="evidence" value="ECO:0007669"/>
    <property type="project" value="InterPro"/>
</dbReference>
<accession>Q0REC1</accession>
<dbReference type="Gene3D" id="1.10.10.10">
    <property type="entry name" value="Winged helix-like DNA-binding domain superfamily/Winged helix DNA-binding domain"/>
    <property type="match status" value="1"/>
</dbReference>
<dbReference type="Proteomes" id="UP000000657">
    <property type="component" value="Chromosome"/>
</dbReference>
<evidence type="ECO:0000256" key="4">
    <source>
        <dbReference type="SAM" id="MobiDB-lite"/>
    </source>
</evidence>
<proteinExistence type="predicted"/>
<evidence type="ECO:0000256" key="3">
    <source>
        <dbReference type="ARBA" id="ARBA00023163"/>
    </source>
</evidence>
<dbReference type="KEGG" id="fal:FRAAL5556"/>
<keyword evidence="3" id="KW-0804">Transcription</keyword>
<dbReference type="PROSITE" id="PS00894">
    <property type="entry name" value="HTH_DEOR_1"/>
    <property type="match status" value="1"/>
</dbReference>
<dbReference type="GO" id="GO:0003677">
    <property type="term" value="F:DNA binding"/>
    <property type="evidence" value="ECO:0007669"/>
    <property type="project" value="UniProtKB-KW"/>
</dbReference>
<dbReference type="OrthoDB" id="3171994at2"/>
<dbReference type="AlphaFoldDB" id="Q0REC1"/>
<dbReference type="InterPro" id="IPR013196">
    <property type="entry name" value="HTH_11"/>
</dbReference>
<dbReference type="SMART" id="SM00420">
    <property type="entry name" value="HTH_DEOR"/>
    <property type="match status" value="1"/>
</dbReference>
<sequence length="374" mass="39324">MRASRLIAITMMLQAHERLTAAQIAGRLGVSDRTVRRDLDVLGELGVPLYSERGRGGGWRLVHGWRSDLSGLTADEAHGLFLVAGPAARPGLGLEPAVDSALRKLLAALPAATRPDAEAVTATLLVDPGRWGGPAVTPPAPLATLAGILRAGHRARVRYAGRAARAAGEPARDRDVDPYGLVQKGDVWYLVAGTDAGPRTLRVSRIESVTELDEPANRPADLDLPALWAQSRRAVEERMWAYRVRLRADPAIVPILLGVLGARGRIEPPAASPIGGSTADGAEHLPARIAPLGTVDDHTAGWTALCASFPSAAVAAADLAGFGARVIVDEPPGQPDGVAAHLRRIATELLARYSGPASRTAPNPEAEDRQEIAP</sequence>
<name>Q0REC1_FRAAA</name>
<dbReference type="STRING" id="326424.FRAAL5556"/>
<dbReference type="InterPro" id="IPR036390">
    <property type="entry name" value="WH_DNA-bd_sf"/>
</dbReference>
<reference evidence="6 7" key="1">
    <citation type="journal article" date="2007" name="Genome Res.">
        <title>Genome characteristics of facultatively symbiotic Frankia sp. strains reflect host range and host plant biogeography.</title>
        <authorList>
            <person name="Normand P."/>
            <person name="Lapierre P."/>
            <person name="Tisa L.S."/>
            <person name="Gogarten J.P."/>
            <person name="Alloisio N."/>
            <person name="Bagnarol E."/>
            <person name="Bassi C.A."/>
            <person name="Berry A.M."/>
            <person name="Bickhart D.M."/>
            <person name="Choisne N."/>
            <person name="Couloux A."/>
            <person name="Cournoyer B."/>
            <person name="Cruveiller S."/>
            <person name="Daubin V."/>
            <person name="Demange N."/>
            <person name="Francino M.P."/>
            <person name="Goltsman E."/>
            <person name="Huang Y."/>
            <person name="Kopp O.R."/>
            <person name="Labarre L."/>
            <person name="Lapidus A."/>
            <person name="Lavire C."/>
            <person name="Marechal J."/>
            <person name="Martinez M."/>
            <person name="Mastronunzio J.E."/>
            <person name="Mullin B.C."/>
            <person name="Niemann J."/>
            <person name="Pujic P."/>
            <person name="Rawnsley T."/>
            <person name="Rouy Z."/>
            <person name="Schenowitz C."/>
            <person name="Sellstedt A."/>
            <person name="Tavares F."/>
            <person name="Tomkins J.P."/>
            <person name="Vallenet D."/>
            <person name="Valverde C."/>
            <person name="Wall L.G."/>
            <person name="Wang Y."/>
            <person name="Medigue C."/>
            <person name="Benson D.R."/>
        </authorList>
    </citation>
    <scope>NUCLEOTIDE SEQUENCE [LARGE SCALE GENOMIC DNA]</scope>
    <source>
        <strain evidence="7">DSM 45986 / CECT 9034 / ACN14a</strain>
    </source>
</reference>
<dbReference type="EMBL" id="CT573213">
    <property type="protein sequence ID" value="CAJ64189.1"/>
    <property type="molecule type" value="Genomic_DNA"/>
</dbReference>
<gene>
    <name evidence="6" type="ordered locus">FRAAL5556</name>
</gene>
<evidence type="ECO:0000313" key="6">
    <source>
        <dbReference type="EMBL" id="CAJ64189.1"/>
    </source>
</evidence>
<dbReference type="PANTHER" id="PTHR34580">
    <property type="match status" value="1"/>
</dbReference>
<organism evidence="6 7">
    <name type="scientific">Frankia alni (strain DSM 45986 / CECT 9034 / ACN14a)</name>
    <dbReference type="NCBI Taxonomy" id="326424"/>
    <lineage>
        <taxon>Bacteria</taxon>
        <taxon>Bacillati</taxon>
        <taxon>Actinomycetota</taxon>
        <taxon>Actinomycetes</taxon>
        <taxon>Frankiales</taxon>
        <taxon>Frankiaceae</taxon>
        <taxon>Frankia</taxon>
    </lineage>
</organism>
<evidence type="ECO:0000259" key="5">
    <source>
        <dbReference type="PROSITE" id="PS51000"/>
    </source>
</evidence>
<evidence type="ECO:0000256" key="1">
    <source>
        <dbReference type="ARBA" id="ARBA00023015"/>
    </source>
</evidence>
<keyword evidence="2" id="KW-0238">DNA-binding</keyword>